<proteinExistence type="predicted"/>
<organism evidence="2">
    <name type="scientific">Anopheles darlingi</name>
    <name type="common">Mosquito</name>
    <dbReference type="NCBI Taxonomy" id="43151"/>
    <lineage>
        <taxon>Eukaryota</taxon>
        <taxon>Metazoa</taxon>
        <taxon>Ecdysozoa</taxon>
        <taxon>Arthropoda</taxon>
        <taxon>Hexapoda</taxon>
        <taxon>Insecta</taxon>
        <taxon>Pterygota</taxon>
        <taxon>Neoptera</taxon>
        <taxon>Endopterygota</taxon>
        <taxon>Diptera</taxon>
        <taxon>Nematocera</taxon>
        <taxon>Culicoidea</taxon>
        <taxon>Culicidae</taxon>
        <taxon>Anophelinae</taxon>
        <taxon>Anopheles</taxon>
    </lineage>
</organism>
<protein>
    <submittedName>
        <fullName evidence="2">Putative secreted protein</fullName>
    </submittedName>
</protein>
<keyword evidence="1" id="KW-0732">Signal</keyword>
<dbReference type="EMBL" id="GGFL01015378">
    <property type="protein sequence ID" value="MBW79556.1"/>
    <property type="molecule type" value="Transcribed_RNA"/>
</dbReference>
<feature type="chain" id="PRO_5014986361" evidence="1">
    <location>
        <begin position="26"/>
        <end position="69"/>
    </location>
</feature>
<evidence type="ECO:0000313" key="2">
    <source>
        <dbReference type="EMBL" id="MBW79556.1"/>
    </source>
</evidence>
<name>A0A2M4DPP8_ANODA</name>
<dbReference type="AlphaFoldDB" id="A0A2M4DPP8"/>
<sequence length="69" mass="7509">MNIPCASFAELFAFLFSCLACVALPEDTFYNSKKGFGGIRSAPFASLPLFVRDVLDMLSQAPIFHLSSS</sequence>
<reference evidence="2" key="1">
    <citation type="submission" date="2018-01" db="EMBL/GenBank/DDBJ databases">
        <title>An insight into the sialome of Amazonian anophelines.</title>
        <authorList>
            <person name="Ribeiro J.M."/>
            <person name="Scarpassa V."/>
            <person name="Calvo E."/>
        </authorList>
    </citation>
    <scope>NUCLEOTIDE SEQUENCE</scope>
</reference>
<accession>A0A2M4DPP8</accession>
<evidence type="ECO:0000256" key="1">
    <source>
        <dbReference type="SAM" id="SignalP"/>
    </source>
</evidence>
<feature type="signal peptide" evidence="1">
    <location>
        <begin position="1"/>
        <end position="25"/>
    </location>
</feature>